<evidence type="ECO:0000313" key="7">
    <source>
        <dbReference type="EMBL" id="MBB4076424.1"/>
    </source>
</evidence>
<feature type="domain" description="CBS" evidence="6">
    <location>
        <begin position="93"/>
        <end position="156"/>
    </location>
</feature>
<dbReference type="PANTHER" id="PTHR22777:SF27">
    <property type="entry name" value="MAGNESIUM AND COBALT EFFLUX PROTEIN CORC"/>
    <property type="match status" value="1"/>
</dbReference>
<feature type="domain" description="CBS" evidence="6">
    <location>
        <begin position="179"/>
        <end position="236"/>
    </location>
</feature>
<evidence type="ECO:0000256" key="1">
    <source>
        <dbReference type="ARBA" id="ARBA00006446"/>
    </source>
</evidence>
<dbReference type="InterPro" id="IPR044751">
    <property type="entry name" value="Ion_transp-like_CBS"/>
</dbReference>
<evidence type="ECO:0000313" key="8">
    <source>
        <dbReference type="Proteomes" id="UP000585970"/>
    </source>
</evidence>
<dbReference type="InterPro" id="IPR036318">
    <property type="entry name" value="FAD-bd_PCMH-like_sf"/>
</dbReference>
<dbReference type="Proteomes" id="UP000585970">
    <property type="component" value="Unassembled WGS sequence"/>
</dbReference>
<dbReference type="AlphaFoldDB" id="A0A840DTJ8"/>
<evidence type="ECO:0000256" key="3">
    <source>
        <dbReference type="ARBA" id="ARBA00023122"/>
    </source>
</evidence>
<dbReference type="SUPFAM" id="SSF54631">
    <property type="entry name" value="CBS-domain pair"/>
    <property type="match status" value="1"/>
</dbReference>
<evidence type="ECO:0000256" key="5">
    <source>
        <dbReference type="SAM" id="MobiDB-lite"/>
    </source>
</evidence>
<comment type="caution">
    <text evidence="7">The sequence shown here is derived from an EMBL/GenBank/DDBJ whole genome shotgun (WGS) entry which is preliminary data.</text>
</comment>
<dbReference type="InterPro" id="IPR046342">
    <property type="entry name" value="CBS_dom_sf"/>
</dbReference>
<dbReference type="InterPro" id="IPR016169">
    <property type="entry name" value="FAD-bd_PCMH_sub2"/>
</dbReference>
<dbReference type="GO" id="GO:0005886">
    <property type="term" value="C:plasma membrane"/>
    <property type="evidence" value="ECO:0007669"/>
    <property type="project" value="TreeGrafter"/>
</dbReference>
<organism evidence="7 8">
    <name type="scientific">Bartonella fuyuanensis</name>
    <dbReference type="NCBI Taxonomy" id="1460968"/>
    <lineage>
        <taxon>Bacteria</taxon>
        <taxon>Pseudomonadati</taxon>
        <taxon>Pseudomonadota</taxon>
        <taxon>Alphaproteobacteria</taxon>
        <taxon>Hyphomicrobiales</taxon>
        <taxon>Bartonellaceae</taxon>
        <taxon>Bartonella</taxon>
    </lineage>
</organism>
<evidence type="ECO:0000256" key="2">
    <source>
        <dbReference type="ARBA" id="ARBA00022737"/>
    </source>
</evidence>
<keyword evidence="8" id="KW-1185">Reference proteome</keyword>
<dbReference type="Pfam" id="PF03471">
    <property type="entry name" value="CorC_HlyC"/>
    <property type="match status" value="1"/>
</dbReference>
<dbReference type="FunFam" id="3.10.580.10:FF:000002">
    <property type="entry name" value="Magnesium/cobalt efflux protein CorC"/>
    <property type="match status" value="1"/>
</dbReference>
<keyword evidence="2" id="KW-0677">Repeat</keyword>
<comment type="similarity">
    <text evidence="1">Belongs to the UPF0053 family. Hemolysin C subfamily.</text>
</comment>
<dbReference type="InterPro" id="IPR005170">
    <property type="entry name" value="Transptr-assoc_dom"/>
</dbReference>
<proteinExistence type="inferred from homology"/>
<dbReference type="Gene3D" id="3.30.465.10">
    <property type="match status" value="1"/>
</dbReference>
<dbReference type="PANTHER" id="PTHR22777">
    <property type="entry name" value="HEMOLYSIN-RELATED"/>
    <property type="match status" value="1"/>
</dbReference>
<evidence type="ECO:0000259" key="6">
    <source>
        <dbReference type="PROSITE" id="PS51371"/>
    </source>
</evidence>
<feature type="compositionally biased region" description="Low complexity" evidence="5">
    <location>
        <begin position="1"/>
        <end position="15"/>
    </location>
</feature>
<dbReference type="RefSeq" id="WP_183193973.1">
    <property type="nucleotide sequence ID" value="NZ_JACIFE010000005.1"/>
</dbReference>
<protein>
    <submittedName>
        <fullName evidence="7">CBS domain containing-hemolysin-like protein</fullName>
    </submittedName>
</protein>
<dbReference type="SMART" id="SM01091">
    <property type="entry name" value="CorC_HlyC"/>
    <property type="match status" value="1"/>
</dbReference>
<keyword evidence="3 4" id="KW-0129">CBS domain</keyword>
<reference evidence="7 8" key="1">
    <citation type="submission" date="2020-08" db="EMBL/GenBank/DDBJ databases">
        <title>Genomic Encyclopedia of Type Strains, Phase IV (KMG-IV): sequencing the most valuable type-strain genomes for metagenomic binning, comparative biology and taxonomic classification.</title>
        <authorList>
            <person name="Goeker M."/>
        </authorList>
    </citation>
    <scope>NUCLEOTIDE SEQUENCE [LARGE SCALE GENOMIC DNA]</scope>
    <source>
        <strain evidence="7 8">DSM 100694</strain>
    </source>
</reference>
<dbReference type="GO" id="GO:0050660">
    <property type="term" value="F:flavin adenine dinucleotide binding"/>
    <property type="evidence" value="ECO:0007669"/>
    <property type="project" value="InterPro"/>
</dbReference>
<dbReference type="InterPro" id="IPR000644">
    <property type="entry name" value="CBS_dom"/>
</dbReference>
<name>A0A840DTJ8_9HYPH</name>
<dbReference type="Gene3D" id="3.10.580.10">
    <property type="entry name" value="CBS-domain"/>
    <property type="match status" value="1"/>
</dbReference>
<sequence length="341" mass="38705">MANKTNAQNSNQTSSNHEKNSSQQTNHTDKYSLLNYLFSFLRGRNCVSTSLRDDLTVALTTDNEKNTAIFSPEERTMLHNILHLRETRVDDVMIPRSEIKALEINTSIGEALKYFAKIGHSRIPVYAETLDDPRGMIHIRDILNYVTYFIINPTKTGQKSDLLQLNHTDLYTPIGELDLIRTVLFVPNSMLASKLLTRMQTTRTQMALVIDEHGGTDGLVSMEDIVELVVGDIEDEHDNVDNAIVREPNNKWLVDARTELEDVEKALGPDFIVGEYGDDIDTIGGLIVSILDRIPAKGEIVEAVPGYRFHILEADKRRIKRLRIFRTPENKNFENNAILEE</sequence>
<gene>
    <name evidence="7" type="ORF">GGR08_000724</name>
</gene>
<dbReference type="EMBL" id="JACIFE010000005">
    <property type="protein sequence ID" value="MBB4076424.1"/>
    <property type="molecule type" value="Genomic_DNA"/>
</dbReference>
<accession>A0A840DTJ8</accession>
<dbReference type="PROSITE" id="PS51371">
    <property type="entry name" value="CBS"/>
    <property type="match status" value="2"/>
</dbReference>
<dbReference type="Pfam" id="PF00571">
    <property type="entry name" value="CBS"/>
    <property type="match status" value="2"/>
</dbReference>
<evidence type="ECO:0000256" key="4">
    <source>
        <dbReference type="PROSITE-ProRule" id="PRU00703"/>
    </source>
</evidence>
<dbReference type="CDD" id="cd04590">
    <property type="entry name" value="CBS_pair_CorC_HlyC_assoc"/>
    <property type="match status" value="1"/>
</dbReference>
<feature type="region of interest" description="Disordered" evidence="5">
    <location>
        <begin position="1"/>
        <end position="26"/>
    </location>
</feature>
<dbReference type="SUPFAM" id="SSF56176">
    <property type="entry name" value="FAD-binding/transporter-associated domain-like"/>
    <property type="match status" value="1"/>
</dbReference>